<dbReference type="PANTHER" id="PTHR48100:SF15">
    <property type="entry name" value="SEDOHEPTULOSE 1,7-BISPHOSPHATASE"/>
    <property type="match status" value="1"/>
</dbReference>
<dbReference type="OrthoDB" id="4697614at2"/>
<sequence>MGEIVLVRHGATTWSATGRHTSVTDLDLTEHGVAQAKALGPLLAGREFAAVWSSPRKRALTTAGLAGLDVTAVIPDLAEWAYGEYEGRTSEEIVAADPDWTLWTDGGKGPGGESPEEVAARLDRALAEAEPLLERGDVAFVAHGHSLRVAAARWLGRPARDGRELTIDTASIGALGYEHGGHAITLWNLTAAAASPKDERARINGADGTDAANGAGPLGRP</sequence>
<dbReference type="PIRSF" id="PIRSF000709">
    <property type="entry name" value="6PFK_2-Ptase"/>
    <property type="match status" value="1"/>
</dbReference>
<dbReference type="Pfam" id="PF00300">
    <property type="entry name" value="His_Phos_1"/>
    <property type="match status" value="1"/>
</dbReference>
<proteinExistence type="predicted"/>
<dbReference type="EMBL" id="STGX01000001">
    <property type="protein sequence ID" value="THV32149.1"/>
    <property type="molecule type" value="Genomic_DNA"/>
</dbReference>
<evidence type="ECO:0000256" key="2">
    <source>
        <dbReference type="SAM" id="MobiDB-lite"/>
    </source>
</evidence>
<dbReference type="PANTHER" id="PTHR48100">
    <property type="entry name" value="BROAD-SPECIFICITY PHOSPHATASE YOR283W-RELATED"/>
    <property type="match status" value="1"/>
</dbReference>
<evidence type="ECO:0000313" key="4">
    <source>
        <dbReference type="Proteomes" id="UP000305792"/>
    </source>
</evidence>
<dbReference type="InterPro" id="IPR050275">
    <property type="entry name" value="PGM_Phosphatase"/>
</dbReference>
<accession>A0A4S8PV98</accession>
<dbReference type="RefSeq" id="WP_136527923.1">
    <property type="nucleotide sequence ID" value="NZ_STGX01000001.1"/>
</dbReference>
<dbReference type="InterPro" id="IPR013078">
    <property type="entry name" value="His_Pase_superF_clade-1"/>
</dbReference>
<evidence type="ECO:0000256" key="1">
    <source>
        <dbReference type="PIRSR" id="PIRSR613078-2"/>
    </source>
</evidence>
<dbReference type="InterPro" id="IPR029033">
    <property type="entry name" value="His_PPase_superfam"/>
</dbReference>
<dbReference type="SMART" id="SM00855">
    <property type="entry name" value="PGAM"/>
    <property type="match status" value="1"/>
</dbReference>
<name>A0A4S8PV98_9ACTN</name>
<reference evidence="3 4" key="1">
    <citation type="journal article" date="2018" name="Int. J. Syst. Evol. Microbiol.">
        <title>Glycomyces paridis sp. nov., isolated from the medicinal plant Paris polyphylla.</title>
        <authorList>
            <person name="Fang X.M."/>
            <person name="Bai J.L."/>
            <person name="Su J."/>
            <person name="Zhao L.L."/>
            <person name="Liu H.Y."/>
            <person name="Ma B.P."/>
            <person name="Zhang Y.Q."/>
            <person name="Yu L.Y."/>
        </authorList>
    </citation>
    <scope>NUCLEOTIDE SEQUENCE [LARGE SCALE GENOMIC DNA]</scope>
    <source>
        <strain evidence="3 4">CPCC 204357</strain>
    </source>
</reference>
<feature type="region of interest" description="Disordered" evidence="2">
    <location>
        <begin position="197"/>
        <end position="221"/>
    </location>
</feature>
<dbReference type="AlphaFoldDB" id="A0A4S8PV98"/>
<dbReference type="SUPFAM" id="SSF53254">
    <property type="entry name" value="Phosphoglycerate mutase-like"/>
    <property type="match status" value="1"/>
</dbReference>
<dbReference type="GO" id="GO:0070297">
    <property type="term" value="P:regulation of phosphorelay signal transduction system"/>
    <property type="evidence" value="ECO:0007669"/>
    <property type="project" value="TreeGrafter"/>
</dbReference>
<comment type="caution">
    <text evidence="3">The sequence shown here is derived from an EMBL/GenBank/DDBJ whole genome shotgun (WGS) entry which is preliminary data.</text>
</comment>
<evidence type="ECO:0000313" key="3">
    <source>
        <dbReference type="EMBL" id="THV32149.1"/>
    </source>
</evidence>
<organism evidence="3 4">
    <name type="scientific">Glycomyces paridis</name>
    <dbReference type="NCBI Taxonomy" id="2126555"/>
    <lineage>
        <taxon>Bacteria</taxon>
        <taxon>Bacillati</taxon>
        <taxon>Actinomycetota</taxon>
        <taxon>Actinomycetes</taxon>
        <taxon>Glycomycetales</taxon>
        <taxon>Glycomycetaceae</taxon>
        <taxon>Glycomyces</taxon>
    </lineage>
</organism>
<feature type="compositionally biased region" description="Low complexity" evidence="2">
    <location>
        <begin position="204"/>
        <end position="215"/>
    </location>
</feature>
<protein>
    <submittedName>
        <fullName evidence="3">Histidine phosphatase family protein</fullName>
    </submittedName>
</protein>
<keyword evidence="4" id="KW-1185">Reference proteome</keyword>
<feature type="binding site" evidence="1">
    <location>
        <position position="58"/>
    </location>
    <ligand>
        <name>substrate</name>
    </ligand>
</feature>
<gene>
    <name evidence="3" type="ORF">E9998_01500</name>
</gene>
<dbReference type="Gene3D" id="3.40.50.1240">
    <property type="entry name" value="Phosphoglycerate mutase-like"/>
    <property type="match status" value="1"/>
</dbReference>
<dbReference type="GO" id="GO:0101006">
    <property type="term" value="F:protein histidine phosphatase activity"/>
    <property type="evidence" value="ECO:0007669"/>
    <property type="project" value="TreeGrafter"/>
</dbReference>
<dbReference type="Proteomes" id="UP000305792">
    <property type="component" value="Unassembled WGS sequence"/>
</dbReference>
<dbReference type="CDD" id="cd07067">
    <property type="entry name" value="HP_PGM_like"/>
    <property type="match status" value="1"/>
</dbReference>